<evidence type="ECO:0008006" key="4">
    <source>
        <dbReference type="Google" id="ProtNLM"/>
    </source>
</evidence>
<name>A0AAW5PB19_9BACT</name>
<dbReference type="Proteomes" id="UP001155110">
    <property type="component" value="Unassembled WGS sequence"/>
</dbReference>
<evidence type="ECO:0000313" key="2">
    <source>
        <dbReference type="EMBL" id="MCS4158958.1"/>
    </source>
</evidence>
<evidence type="ECO:0000313" key="3">
    <source>
        <dbReference type="Proteomes" id="UP001155110"/>
    </source>
</evidence>
<protein>
    <recommendedName>
        <fullName evidence="4">Lipoprotein</fullName>
    </recommendedName>
</protein>
<comment type="caution">
    <text evidence="2">The sequence shown here is derived from an EMBL/GenBank/DDBJ whole genome shotgun (WGS) entry which is preliminary data.</text>
</comment>
<dbReference type="RefSeq" id="WP_259041795.1">
    <property type="nucleotide sequence ID" value="NZ_JANTZM010000016.1"/>
</dbReference>
<feature type="signal peptide" evidence="1">
    <location>
        <begin position="1"/>
        <end position="25"/>
    </location>
</feature>
<dbReference type="EMBL" id="JANTZM010000016">
    <property type="protein sequence ID" value="MCS4158958.1"/>
    <property type="molecule type" value="Genomic_DNA"/>
</dbReference>
<gene>
    <name evidence="2" type="ORF">GGP99_002942</name>
</gene>
<accession>A0AAW5PB19</accession>
<organism evidence="2 3">
    <name type="scientific">Salinibacter ruber</name>
    <dbReference type="NCBI Taxonomy" id="146919"/>
    <lineage>
        <taxon>Bacteria</taxon>
        <taxon>Pseudomonadati</taxon>
        <taxon>Rhodothermota</taxon>
        <taxon>Rhodothermia</taxon>
        <taxon>Rhodothermales</taxon>
        <taxon>Salinibacteraceae</taxon>
        <taxon>Salinibacter</taxon>
    </lineage>
</organism>
<proteinExistence type="predicted"/>
<keyword evidence="1" id="KW-0732">Signal</keyword>
<feature type="chain" id="PRO_5043677990" description="Lipoprotein" evidence="1">
    <location>
        <begin position="26"/>
        <end position="276"/>
    </location>
</feature>
<reference evidence="2" key="1">
    <citation type="submission" date="2022-08" db="EMBL/GenBank/DDBJ databases">
        <title>Genomic Encyclopedia of Type Strains, Phase V (KMG-V): Genome sequencing to study the core and pangenomes of soil and plant-associated prokaryotes.</title>
        <authorList>
            <person name="Whitman W."/>
        </authorList>
    </citation>
    <scope>NUCLEOTIDE SEQUENCE</scope>
    <source>
        <strain evidence="2">SP3002</strain>
    </source>
</reference>
<dbReference type="AlphaFoldDB" id="A0AAW5PB19"/>
<sequence length="276" mass="30259">MISGFLNTRAFTCCCTVLVAALLLAGCGSSKSSMDVSGVQEAEQAAVPIITVDQYIDMSDLQDGGSVASGEGGGGLVQRILDSESFDLSPMADLLRERTYGTYSERLPTRVMSEEEVIQADRYKNFTLLDEESSDDRMQRVNRLEVPDGYKQYNVGQGSVFGDRQQQMFGAVPETADAILLVSADYEMVEDNPFWYWFLPVSPDRAYIEATVRMEMLDREGNEIMEIVQAARSNNHVNTVGGITAEPGKIQPLCTEATEKAVEAIDTATKQELTGS</sequence>
<evidence type="ECO:0000256" key="1">
    <source>
        <dbReference type="SAM" id="SignalP"/>
    </source>
</evidence>